<gene>
    <name evidence="2" type="ORF">CEP50_10270</name>
</gene>
<evidence type="ECO:0008006" key="4">
    <source>
        <dbReference type="Google" id="ProtNLM"/>
    </source>
</evidence>
<dbReference type="AlphaFoldDB" id="A0A2T0GWH1"/>
<evidence type="ECO:0000256" key="1">
    <source>
        <dbReference type="SAM" id="MobiDB-lite"/>
    </source>
</evidence>
<keyword evidence="3" id="KW-1185">Reference proteome</keyword>
<dbReference type="EMBL" id="PVSR01000014">
    <property type="protein sequence ID" value="PRW63458.1"/>
    <property type="molecule type" value="Genomic_DNA"/>
</dbReference>
<dbReference type="InParanoid" id="A0A2T0GWH1"/>
<sequence length="219" mass="22867">MRVVAGLLAVAFLGGGCGDSDRPGPDPTRSTETAEDSAGGAEGTNEQTQPVVLGDLDPPRDARELGAPFDPCDSGLWQAVPERVRPPEPGEDEPVVLSPQDNEGTPQGLTCKFANHQTSAEGTDGVLRVYVSWGRTLRPLESPERTTFGSGTPGAIKRSRAVFRRDSEGNPTATAPKCAAEAELSEGEAAVSVLNPAFPDVAPCDVARAVMDRVVESSS</sequence>
<comment type="caution">
    <text evidence="2">The sequence shown here is derived from an EMBL/GenBank/DDBJ whole genome shotgun (WGS) entry which is preliminary data.</text>
</comment>
<feature type="region of interest" description="Disordered" evidence="1">
    <location>
        <begin position="142"/>
        <end position="180"/>
    </location>
</feature>
<dbReference type="PROSITE" id="PS51257">
    <property type="entry name" value="PROKAR_LIPOPROTEIN"/>
    <property type="match status" value="1"/>
</dbReference>
<protein>
    <recommendedName>
        <fullName evidence="4">DUF3558 domain-containing protein</fullName>
    </recommendedName>
</protein>
<evidence type="ECO:0000313" key="2">
    <source>
        <dbReference type="EMBL" id="PRW63458.1"/>
    </source>
</evidence>
<feature type="region of interest" description="Disordered" evidence="1">
    <location>
        <begin position="13"/>
        <end position="108"/>
    </location>
</feature>
<name>A0A2T0GWH1_ACTMO</name>
<evidence type="ECO:0000313" key="3">
    <source>
        <dbReference type="Proteomes" id="UP000239352"/>
    </source>
</evidence>
<proteinExistence type="predicted"/>
<feature type="compositionally biased region" description="Polar residues" evidence="1">
    <location>
        <begin position="99"/>
        <end position="108"/>
    </location>
</feature>
<dbReference type="Proteomes" id="UP000239352">
    <property type="component" value="Unassembled WGS sequence"/>
</dbReference>
<accession>A0A2T0GWH1</accession>
<reference evidence="2 3" key="1">
    <citation type="submission" date="2018-03" db="EMBL/GenBank/DDBJ databases">
        <title>Actinopolyspora mortivallis from Sahara, screening for active biomolecules.</title>
        <authorList>
            <person name="Selama O."/>
            <person name="Wellington E.M.H."/>
            <person name="Hacene H."/>
        </authorList>
    </citation>
    <scope>NUCLEOTIDE SEQUENCE [LARGE SCALE GENOMIC DNA]</scope>
    <source>
        <strain evidence="2 3">M5A</strain>
    </source>
</reference>
<organism evidence="2 3">
    <name type="scientific">Actinopolyspora mortivallis</name>
    <dbReference type="NCBI Taxonomy" id="33906"/>
    <lineage>
        <taxon>Bacteria</taxon>
        <taxon>Bacillati</taxon>
        <taxon>Actinomycetota</taxon>
        <taxon>Actinomycetes</taxon>
        <taxon>Actinopolysporales</taxon>
        <taxon>Actinopolysporaceae</taxon>
        <taxon>Actinopolyspora</taxon>
    </lineage>
</organism>